<keyword evidence="3" id="KW-0808">Transferase</keyword>
<keyword evidence="6" id="KW-0067">ATP-binding</keyword>
<keyword evidence="11" id="KW-1185">Reference proteome</keyword>
<dbReference type="PROSITE" id="PS50011">
    <property type="entry name" value="PROTEIN_KINASE_DOM"/>
    <property type="match status" value="1"/>
</dbReference>
<sequence length="846" mass="92267">MEDYTIYRPIGSGAQGSVLSVIHVRTGRKFAMKVIRCHDISSVNAALKEIKVLLQLRYPHIVSYKDFFLVSDANEVRRLLFEFPTKKTTISTGSQGCSEDMPVDAVGVVTNNSCGDGKDAVEIGPNEICVCLVMELCTYGDLGVVISKSKRSFVATGFHPISERRVVLWMKQCVLALKFIHRKGFLHRDLKPTNIFLDEGRNVKIGDFGLAVAVGMSQEKVVGTPLYIAPEHMLQEEYDGKVDVWGLGVVMLELTTLQEQPINSRVIENPSIVEKVVKQVTDMGFSGHLGELLRDMLYRSPDDRPSLEDISCRLDAMLSAVVQSNGITTPSAPRCATPSSLAALLSNGCDTEHMASPTNFNGVQSCKKDSEKASRSRRSCSSLERTPYSVTCSGRSTRTHWLRDESGSAMRLVKWRASSASSTSSRFLTPRRISCGDRSGLSPSPHIVTPLFDFFARGAGRNIKDTTIRVPRDYPTLQTALQAVKGLSHVRNIVVKEAAVFTDPLVLGADLPDSLSIIGEDPLPIVEVSDGPFAIHCIAGRGTIENFVIRHIARQTKKEYAVEPAEANDKADSHFGAISLVGGEWKISRCRISSSNGSGITVNSDVDAIVSHCHICDTKTAGVVVLEGAHGLFEKNTVKNCKLAGFLLKKDSTACVKRNDVVDGGVTGIFLHNAHGTVEENHIANNGSFGVVAKGPCANAVLKRNHITANQKAGVFCCSEAAPIIVENEIRRNNRAGILIKERASPNVSRNIIRQGREAGIYVFQEGAGVIEENEVLNNYSAGIIVTSNSRPHVMRNKIHGNRYEGVWVCKGGGGTYLQNDLRGNKKGAKDIEESCSVHWIENREV</sequence>
<dbReference type="SMART" id="SM00710">
    <property type="entry name" value="PbH1"/>
    <property type="match status" value="10"/>
</dbReference>
<dbReference type="Proteomes" id="UP000195570">
    <property type="component" value="Unassembled WGS sequence"/>
</dbReference>
<comment type="catalytic activity">
    <reaction evidence="8">
        <text>L-seryl-[protein] + ATP = O-phospho-L-seryl-[protein] + ADP + H(+)</text>
        <dbReference type="Rhea" id="RHEA:17989"/>
        <dbReference type="Rhea" id="RHEA-COMP:9863"/>
        <dbReference type="Rhea" id="RHEA-COMP:11604"/>
        <dbReference type="ChEBI" id="CHEBI:15378"/>
        <dbReference type="ChEBI" id="CHEBI:29999"/>
        <dbReference type="ChEBI" id="CHEBI:30616"/>
        <dbReference type="ChEBI" id="CHEBI:83421"/>
        <dbReference type="ChEBI" id="CHEBI:456216"/>
        <dbReference type="EC" id="2.7.11.1"/>
    </reaction>
</comment>
<name>A0A1G4I2E3_TRYEQ</name>
<evidence type="ECO:0000256" key="6">
    <source>
        <dbReference type="ARBA" id="ARBA00022840"/>
    </source>
</evidence>
<dbReference type="InterPro" id="IPR050660">
    <property type="entry name" value="NEK_Ser/Thr_kinase"/>
</dbReference>
<evidence type="ECO:0000256" key="2">
    <source>
        <dbReference type="ARBA" id="ARBA00022527"/>
    </source>
</evidence>
<proteinExistence type="predicted"/>
<evidence type="ECO:0000313" key="11">
    <source>
        <dbReference type="Proteomes" id="UP000195570"/>
    </source>
</evidence>
<dbReference type="GeneID" id="92381696"/>
<evidence type="ECO:0000256" key="1">
    <source>
        <dbReference type="ARBA" id="ARBA00012513"/>
    </source>
</evidence>
<dbReference type="EMBL" id="CZPT02000424">
    <property type="protein sequence ID" value="SCU65836.1"/>
    <property type="molecule type" value="Genomic_DNA"/>
</dbReference>
<keyword evidence="5 10" id="KW-0418">Kinase</keyword>
<comment type="caution">
    <text evidence="10">The sequence shown here is derived from an EMBL/GenBank/DDBJ whole genome shotgun (WGS) entry which is preliminary data.</text>
</comment>
<dbReference type="PANTHER" id="PTHR43671">
    <property type="entry name" value="SERINE/THREONINE-PROTEIN KINASE NEK"/>
    <property type="match status" value="1"/>
</dbReference>
<dbReference type="GO" id="GO:0005524">
    <property type="term" value="F:ATP binding"/>
    <property type="evidence" value="ECO:0007669"/>
    <property type="project" value="UniProtKB-KW"/>
</dbReference>
<evidence type="ECO:0000259" key="9">
    <source>
        <dbReference type="PROSITE" id="PS50011"/>
    </source>
</evidence>
<dbReference type="InterPro" id="IPR011050">
    <property type="entry name" value="Pectin_lyase_fold/virulence"/>
</dbReference>
<evidence type="ECO:0000313" key="10">
    <source>
        <dbReference type="EMBL" id="SCU65836.1"/>
    </source>
</evidence>
<dbReference type="SUPFAM" id="SSF56112">
    <property type="entry name" value="Protein kinase-like (PK-like)"/>
    <property type="match status" value="1"/>
</dbReference>
<evidence type="ECO:0000256" key="8">
    <source>
        <dbReference type="ARBA" id="ARBA00048679"/>
    </source>
</evidence>
<protein>
    <recommendedName>
        <fullName evidence="1">non-specific serine/threonine protein kinase</fullName>
        <ecNumber evidence="1">2.7.11.1</ecNumber>
    </recommendedName>
</protein>
<dbReference type="SMART" id="SM00220">
    <property type="entry name" value="S_TKc"/>
    <property type="match status" value="1"/>
</dbReference>
<dbReference type="InterPro" id="IPR012334">
    <property type="entry name" value="Pectin_lyas_fold"/>
</dbReference>
<dbReference type="InterPro" id="IPR008271">
    <property type="entry name" value="Ser/Thr_kinase_AS"/>
</dbReference>
<organism evidence="10 11">
    <name type="scientific">Trypanosoma equiperdum</name>
    <dbReference type="NCBI Taxonomy" id="5694"/>
    <lineage>
        <taxon>Eukaryota</taxon>
        <taxon>Discoba</taxon>
        <taxon>Euglenozoa</taxon>
        <taxon>Kinetoplastea</taxon>
        <taxon>Metakinetoplastina</taxon>
        <taxon>Trypanosomatida</taxon>
        <taxon>Trypanosomatidae</taxon>
        <taxon>Trypanosoma</taxon>
    </lineage>
</organism>
<dbReference type="SUPFAM" id="SSF51126">
    <property type="entry name" value="Pectin lyase-like"/>
    <property type="match status" value="2"/>
</dbReference>
<dbReference type="VEuPathDB" id="TriTrypDB:TEOVI_000776200"/>
<keyword evidence="4" id="KW-0547">Nucleotide-binding</keyword>
<evidence type="ECO:0000256" key="3">
    <source>
        <dbReference type="ARBA" id="ARBA00022679"/>
    </source>
</evidence>
<dbReference type="Gene3D" id="1.10.510.10">
    <property type="entry name" value="Transferase(Phosphotransferase) domain 1"/>
    <property type="match status" value="1"/>
</dbReference>
<dbReference type="Gene3D" id="3.30.200.20">
    <property type="entry name" value="Phosphorylase Kinase, domain 1"/>
    <property type="match status" value="1"/>
</dbReference>
<feature type="domain" description="Protein kinase" evidence="9">
    <location>
        <begin position="4"/>
        <end position="318"/>
    </location>
</feature>
<dbReference type="NCBIfam" id="TIGR03804">
    <property type="entry name" value="para_beta_helix"/>
    <property type="match status" value="1"/>
</dbReference>
<dbReference type="PROSITE" id="PS00108">
    <property type="entry name" value="PROTEIN_KINASE_ST"/>
    <property type="match status" value="1"/>
</dbReference>
<accession>A0A1G4I2E3</accession>
<evidence type="ECO:0000256" key="5">
    <source>
        <dbReference type="ARBA" id="ARBA00022777"/>
    </source>
</evidence>
<evidence type="ECO:0000256" key="7">
    <source>
        <dbReference type="ARBA" id="ARBA00047899"/>
    </source>
</evidence>
<gene>
    <name evidence="10" type="ORF">TEOVI_000776200</name>
</gene>
<dbReference type="InterPro" id="IPR000719">
    <property type="entry name" value="Prot_kinase_dom"/>
</dbReference>
<dbReference type="InterPro" id="IPR022441">
    <property type="entry name" value="Para_beta_helix_rpt-2"/>
</dbReference>
<dbReference type="EC" id="2.7.11.1" evidence="1"/>
<reference evidence="10" key="1">
    <citation type="submission" date="2016-09" db="EMBL/GenBank/DDBJ databases">
        <authorList>
            <person name="Hebert L."/>
            <person name="Moumen B."/>
        </authorList>
    </citation>
    <scope>NUCLEOTIDE SEQUENCE [LARGE SCALE GENOMIC DNA]</scope>
    <source>
        <strain evidence="10">OVI</strain>
    </source>
</reference>
<dbReference type="Pfam" id="PF00069">
    <property type="entry name" value="Pkinase"/>
    <property type="match status" value="2"/>
</dbReference>
<dbReference type="GO" id="GO:0004674">
    <property type="term" value="F:protein serine/threonine kinase activity"/>
    <property type="evidence" value="ECO:0007669"/>
    <property type="project" value="UniProtKB-KW"/>
</dbReference>
<dbReference type="AlphaFoldDB" id="A0A1G4I2E3"/>
<dbReference type="PANTHER" id="PTHR43671:SF98">
    <property type="entry name" value="SERINE_THREONINE-PROTEIN KINASE NEK11"/>
    <property type="match status" value="1"/>
</dbReference>
<dbReference type="InterPro" id="IPR039448">
    <property type="entry name" value="Beta_helix"/>
</dbReference>
<dbReference type="RefSeq" id="XP_067077366.1">
    <property type="nucleotide sequence ID" value="XM_067221265.1"/>
</dbReference>
<keyword evidence="2" id="KW-0723">Serine/threonine-protein kinase</keyword>
<dbReference type="Pfam" id="PF13229">
    <property type="entry name" value="Beta_helix"/>
    <property type="match status" value="1"/>
</dbReference>
<dbReference type="Gene3D" id="2.160.20.10">
    <property type="entry name" value="Single-stranded right-handed beta-helix, Pectin lyase-like"/>
    <property type="match status" value="1"/>
</dbReference>
<comment type="catalytic activity">
    <reaction evidence="7">
        <text>L-threonyl-[protein] + ATP = O-phospho-L-threonyl-[protein] + ADP + H(+)</text>
        <dbReference type="Rhea" id="RHEA:46608"/>
        <dbReference type="Rhea" id="RHEA-COMP:11060"/>
        <dbReference type="Rhea" id="RHEA-COMP:11605"/>
        <dbReference type="ChEBI" id="CHEBI:15378"/>
        <dbReference type="ChEBI" id="CHEBI:30013"/>
        <dbReference type="ChEBI" id="CHEBI:30616"/>
        <dbReference type="ChEBI" id="CHEBI:61977"/>
        <dbReference type="ChEBI" id="CHEBI:456216"/>
        <dbReference type="EC" id="2.7.11.1"/>
    </reaction>
</comment>
<dbReference type="FunFam" id="1.10.510.10:FF:001286">
    <property type="entry name" value="Possible serine/threonine kinase"/>
    <property type="match status" value="1"/>
</dbReference>
<dbReference type="InterPro" id="IPR011009">
    <property type="entry name" value="Kinase-like_dom_sf"/>
</dbReference>
<dbReference type="InterPro" id="IPR006626">
    <property type="entry name" value="PbH1"/>
</dbReference>
<evidence type="ECO:0000256" key="4">
    <source>
        <dbReference type="ARBA" id="ARBA00022741"/>
    </source>
</evidence>